<evidence type="ECO:0000256" key="2">
    <source>
        <dbReference type="ARBA" id="ARBA00022670"/>
    </source>
</evidence>
<reference evidence="6" key="1">
    <citation type="journal article" date="2019" name="Int. J. Syst. Evol. Microbiol.">
        <title>Halobacteriovorax valvorus sp. nov., a novel prokaryotic predator isolated from coastal seawater of China.</title>
        <authorList>
            <person name="Chen M.-X."/>
        </authorList>
    </citation>
    <scope>NUCLEOTIDE SEQUENCE [LARGE SCALE GENOMIC DNA]</scope>
    <source>
        <strain evidence="6">BL9</strain>
    </source>
</reference>
<evidence type="ECO:0000256" key="4">
    <source>
        <dbReference type="ARBA" id="ARBA00022825"/>
    </source>
</evidence>
<dbReference type="SUPFAM" id="SSF52317">
    <property type="entry name" value="Class I glutamine amidotransferase-like"/>
    <property type="match status" value="1"/>
</dbReference>
<proteinExistence type="inferred from homology"/>
<dbReference type="EMBL" id="QDKL01000001">
    <property type="protein sequence ID" value="RZF22335.1"/>
    <property type="molecule type" value="Genomic_DNA"/>
</dbReference>
<dbReference type="Pfam" id="PF03575">
    <property type="entry name" value="Peptidase_S51"/>
    <property type="match status" value="1"/>
</dbReference>
<dbReference type="PANTHER" id="PTHR20842">
    <property type="entry name" value="PROTEASE S51 ALPHA-ASPARTYL DIPEPTIDASE"/>
    <property type="match status" value="1"/>
</dbReference>
<keyword evidence="2" id="KW-0645">Protease</keyword>
<protein>
    <recommendedName>
        <fullName evidence="7">Peptidase E</fullName>
    </recommendedName>
</protein>
<dbReference type="Gene3D" id="3.40.50.880">
    <property type="match status" value="1"/>
</dbReference>
<dbReference type="InterPro" id="IPR029062">
    <property type="entry name" value="Class_I_gatase-like"/>
</dbReference>
<keyword evidence="4" id="KW-0720">Serine protease</keyword>
<comment type="similarity">
    <text evidence="1">Belongs to the peptidase S51 family.</text>
</comment>
<dbReference type="RefSeq" id="WP_114705280.1">
    <property type="nucleotide sequence ID" value="NZ_QDKL01000001.1"/>
</dbReference>
<dbReference type="InterPro" id="IPR005320">
    <property type="entry name" value="Peptidase_S51"/>
</dbReference>
<evidence type="ECO:0000256" key="1">
    <source>
        <dbReference type="ARBA" id="ARBA00006534"/>
    </source>
</evidence>
<dbReference type="Proteomes" id="UP000443582">
    <property type="component" value="Unassembled WGS sequence"/>
</dbReference>
<evidence type="ECO:0000313" key="6">
    <source>
        <dbReference type="Proteomes" id="UP000443582"/>
    </source>
</evidence>
<comment type="caution">
    <text evidence="5">The sequence shown here is derived from an EMBL/GenBank/DDBJ whole genome shotgun (WGS) entry which is preliminary data.</text>
</comment>
<gene>
    <name evidence="5" type="ORF">DAY19_00785</name>
</gene>
<accession>A0ABY0IIE9</accession>
<keyword evidence="6" id="KW-1185">Reference proteome</keyword>
<evidence type="ECO:0008006" key="7">
    <source>
        <dbReference type="Google" id="ProtNLM"/>
    </source>
</evidence>
<sequence>MKIGLYGGGDFCDNEEIDEHIFEMCESEEPSITFIPAGSYESELDFVDLIKAYKKIGFKRFIHFPVDHEFDSTLMQEALSSDVIHLGGGNTFYFIKHLRRSGIFNRLIEYANNGGILTGLSAGAIMTTPNIMTASFPPWDRDDNEDNVRNFKAMNLVDFEFFPHYRKSKRYDIELKRHSILSRFPIYACPDGSGLVVTDEEIYVHGECYIFENGQKYKL</sequence>
<evidence type="ECO:0000313" key="5">
    <source>
        <dbReference type="EMBL" id="RZF22335.1"/>
    </source>
</evidence>
<dbReference type="PANTHER" id="PTHR20842:SF0">
    <property type="entry name" value="ALPHA-ASPARTYL DIPEPTIDASE"/>
    <property type="match status" value="1"/>
</dbReference>
<keyword evidence="3" id="KW-0378">Hydrolase</keyword>
<evidence type="ECO:0000256" key="3">
    <source>
        <dbReference type="ARBA" id="ARBA00022801"/>
    </source>
</evidence>
<organism evidence="5 6">
    <name type="scientific">Halobacteriovorax vibrionivorans</name>
    <dbReference type="NCBI Taxonomy" id="2152716"/>
    <lineage>
        <taxon>Bacteria</taxon>
        <taxon>Pseudomonadati</taxon>
        <taxon>Bdellovibrionota</taxon>
        <taxon>Bacteriovoracia</taxon>
        <taxon>Bacteriovoracales</taxon>
        <taxon>Halobacteriovoraceae</taxon>
        <taxon>Halobacteriovorax</taxon>
    </lineage>
</organism>
<name>A0ABY0IIE9_9BACT</name>